<dbReference type="Pfam" id="PF13374">
    <property type="entry name" value="TPR_10"/>
    <property type="match status" value="1"/>
</dbReference>
<dbReference type="RefSeq" id="WP_168516567.1">
    <property type="nucleotide sequence ID" value="NZ_JAAXLS010000010.1"/>
</dbReference>
<organism evidence="2 3">
    <name type="scientific">Amycolatopsis acididurans</name>
    <dbReference type="NCBI Taxonomy" id="2724524"/>
    <lineage>
        <taxon>Bacteria</taxon>
        <taxon>Bacillati</taxon>
        <taxon>Actinomycetota</taxon>
        <taxon>Actinomycetes</taxon>
        <taxon>Pseudonocardiales</taxon>
        <taxon>Pseudonocardiaceae</taxon>
        <taxon>Amycolatopsis</taxon>
    </lineage>
</organism>
<dbReference type="EMBL" id="JAAXLS010000010">
    <property type="protein sequence ID" value="NKQ54544.1"/>
    <property type="molecule type" value="Genomic_DNA"/>
</dbReference>
<dbReference type="PANTHER" id="PTHR47691:SF3">
    <property type="entry name" value="HTH-TYPE TRANSCRIPTIONAL REGULATOR RV0890C-RELATED"/>
    <property type="match status" value="1"/>
</dbReference>
<dbReference type="PROSITE" id="PS50943">
    <property type="entry name" value="HTH_CROC1"/>
    <property type="match status" value="1"/>
</dbReference>
<dbReference type="InterPro" id="IPR010982">
    <property type="entry name" value="Lambda_DNA-bd_dom_sf"/>
</dbReference>
<dbReference type="CDD" id="cd00093">
    <property type="entry name" value="HTH_XRE"/>
    <property type="match status" value="1"/>
</dbReference>
<dbReference type="SUPFAM" id="SSF48452">
    <property type="entry name" value="TPR-like"/>
    <property type="match status" value="2"/>
</dbReference>
<evidence type="ECO:0000313" key="3">
    <source>
        <dbReference type="Proteomes" id="UP000715441"/>
    </source>
</evidence>
<accession>A0ABX1J4J4</accession>
<dbReference type="Pfam" id="PF13560">
    <property type="entry name" value="HTH_31"/>
    <property type="match status" value="1"/>
</dbReference>
<gene>
    <name evidence="2" type="ORF">HFP15_16815</name>
</gene>
<sequence>MELRSINAFAEAVHRLRRQRGMTIDDIAAQTNYSASYLSKILHGARPLAPALVREVDRALGADGELEQLAHEQDEIRRPPARPMQLPPAAADFVGREDYLHRLDAALIEHARPGAAVTAVIEGGFWVGKTSLALHWAARVQNRFAGGCLFADMRGLAPGRAVDPGDVLDGFLHALGAGADALHGTIEERAARYRSLLAARPAIVVLDNIASYEQVRHLLPGAGSVVVLTSREHQPSLLLHSGGLHIDLPPLSPEEALTLLRRRAGEARVEVEREAAEAIVRRCGRLPMAVLIAAERIQQHPHDSLQSLADRLGSETRRLDVFTSSDPSMNVHGVIDLSYLALSPLQQRVFRLAGIIPVPLLSAEAVAAQTGLDVGTVREVLDVLRHAHLLDDAYVGAGRLWMNHLLRAYAYQRAVVEDSLDEVARARYRLLRWYVTTAWKASNALTPNWAGSGLTLDLELDTGTGTTTIPEVATPFAPDDYHGALAWCDTEVTTALELARHARSIGAGDAAWMLPAFFLPYFYLTKNWSTWLTAATEGLAAAQALDSTPGIARCTQSLGWVLHELGRTEEGIDHLRRAVDLQTELGDDRGRAWSEFGLAAAYSALDRHDDAKGAYELAETLFARVGLDLGVAVARAMLSGTHQNLGNTEDARALAEDALARALALAPKQPVASLAHHQMGLVLLQQHQPRAALTHFDAALAVRRIGHERWGQAETLVARGETLTKLGDPEGARASYRAAGDILESLQDPRALDIQAQIATINVCLSTRDEPGT</sequence>
<dbReference type="InterPro" id="IPR027417">
    <property type="entry name" value="P-loop_NTPase"/>
</dbReference>
<comment type="caution">
    <text evidence="2">The sequence shown here is derived from an EMBL/GenBank/DDBJ whole genome shotgun (WGS) entry which is preliminary data.</text>
</comment>
<dbReference type="Pfam" id="PF13424">
    <property type="entry name" value="TPR_12"/>
    <property type="match status" value="2"/>
</dbReference>
<dbReference type="PANTHER" id="PTHR47691">
    <property type="entry name" value="REGULATOR-RELATED"/>
    <property type="match status" value="1"/>
</dbReference>
<dbReference type="InterPro" id="IPR019734">
    <property type="entry name" value="TPR_rpt"/>
</dbReference>
<dbReference type="SUPFAM" id="SSF47413">
    <property type="entry name" value="lambda repressor-like DNA-binding domains"/>
    <property type="match status" value="1"/>
</dbReference>
<dbReference type="SUPFAM" id="SSF52540">
    <property type="entry name" value="P-loop containing nucleoside triphosphate hydrolases"/>
    <property type="match status" value="1"/>
</dbReference>
<feature type="domain" description="HTH cro/C1-type" evidence="1">
    <location>
        <begin position="13"/>
        <end position="69"/>
    </location>
</feature>
<reference evidence="2 3" key="1">
    <citation type="submission" date="2020-04" db="EMBL/GenBank/DDBJ databases">
        <title>Novel species.</title>
        <authorList>
            <person name="Teo W.F.A."/>
            <person name="Lipun K."/>
            <person name="Srisuk N."/>
            <person name="Duangmal K."/>
        </authorList>
    </citation>
    <scope>NUCLEOTIDE SEQUENCE [LARGE SCALE GENOMIC DNA]</scope>
    <source>
        <strain evidence="2 3">K13G38</strain>
    </source>
</reference>
<dbReference type="SMART" id="SM00530">
    <property type="entry name" value="HTH_XRE"/>
    <property type="match status" value="1"/>
</dbReference>
<dbReference type="Gene3D" id="1.25.40.10">
    <property type="entry name" value="Tetratricopeptide repeat domain"/>
    <property type="match status" value="1"/>
</dbReference>
<dbReference type="Gene3D" id="1.10.260.40">
    <property type="entry name" value="lambda repressor-like DNA-binding domains"/>
    <property type="match status" value="1"/>
</dbReference>
<evidence type="ECO:0000313" key="2">
    <source>
        <dbReference type="EMBL" id="NKQ54544.1"/>
    </source>
</evidence>
<dbReference type="Gene3D" id="3.40.50.300">
    <property type="entry name" value="P-loop containing nucleotide triphosphate hydrolases"/>
    <property type="match status" value="1"/>
</dbReference>
<name>A0ABX1J4J4_9PSEU</name>
<protein>
    <submittedName>
        <fullName evidence="2">Tetratricopeptide repeat protein</fullName>
    </submittedName>
</protein>
<proteinExistence type="predicted"/>
<dbReference type="InterPro" id="IPR011990">
    <property type="entry name" value="TPR-like_helical_dom_sf"/>
</dbReference>
<evidence type="ECO:0000259" key="1">
    <source>
        <dbReference type="PROSITE" id="PS50943"/>
    </source>
</evidence>
<dbReference type="SMART" id="SM00028">
    <property type="entry name" value="TPR"/>
    <property type="match status" value="4"/>
</dbReference>
<keyword evidence="3" id="KW-1185">Reference proteome</keyword>
<dbReference type="Proteomes" id="UP000715441">
    <property type="component" value="Unassembled WGS sequence"/>
</dbReference>
<dbReference type="InterPro" id="IPR001387">
    <property type="entry name" value="Cro/C1-type_HTH"/>
</dbReference>